<dbReference type="AlphaFoldDB" id="A0A346Y2E0"/>
<feature type="transmembrane region" description="Helical" evidence="1">
    <location>
        <begin position="20"/>
        <end position="41"/>
    </location>
</feature>
<dbReference type="EMBL" id="CP031165">
    <property type="protein sequence ID" value="AXV08637.1"/>
    <property type="molecule type" value="Genomic_DNA"/>
</dbReference>
<organism evidence="2 3">
    <name type="scientific">Euzebya pacifica</name>
    <dbReference type="NCBI Taxonomy" id="1608957"/>
    <lineage>
        <taxon>Bacteria</taxon>
        <taxon>Bacillati</taxon>
        <taxon>Actinomycetota</taxon>
        <taxon>Nitriliruptoria</taxon>
        <taxon>Euzebyales</taxon>
    </lineage>
</organism>
<sequence length="45" mass="4704">MRRGGPCTWKGGTMNQKPWVRAVVLLVLLGMIAALLAVAVLPSGA</sequence>
<proteinExistence type="predicted"/>
<dbReference type="Proteomes" id="UP000264006">
    <property type="component" value="Chromosome"/>
</dbReference>
<accession>A0A346Y2E0</accession>
<keyword evidence="1" id="KW-1133">Transmembrane helix</keyword>
<name>A0A346Y2E0_9ACTN</name>
<evidence type="ECO:0000313" key="3">
    <source>
        <dbReference type="Proteomes" id="UP000264006"/>
    </source>
</evidence>
<evidence type="ECO:0000256" key="1">
    <source>
        <dbReference type="SAM" id="Phobius"/>
    </source>
</evidence>
<evidence type="ECO:0000313" key="2">
    <source>
        <dbReference type="EMBL" id="AXV08637.1"/>
    </source>
</evidence>
<gene>
    <name evidence="2" type="ORF">DVS28_a3967</name>
</gene>
<keyword evidence="1" id="KW-0812">Transmembrane</keyword>
<protein>
    <submittedName>
        <fullName evidence="2">Uncharacterized protein</fullName>
    </submittedName>
</protein>
<reference evidence="2 3" key="1">
    <citation type="submission" date="2018-09" db="EMBL/GenBank/DDBJ databases">
        <title>Complete genome sequence of Euzebya sp. DY32-46 isolated from seawater of Pacific Ocean.</title>
        <authorList>
            <person name="Xu L."/>
            <person name="Wu Y.-H."/>
            <person name="Xu X.-W."/>
        </authorList>
    </citation>
    <scope>NUCLEOTIDE SEQUENCE [LARGE SCALE GENOMIC DNA]</scope>
    <source>
        <strain evidence="2 3">DY32-46</strain>
    </source>
</reference>
<dbReference type="KEGG" id="euz:DVS28_a3967"/>
<keyword evidence="3" id="KW-1185">Reference proteome</keyword>
<keyword evidence="1" id="KW-0472">Membrane</keyword>